<feature type="compositionally biased region" description="Pro residues" evidence="1">
    <location>
        <begin position="76"/>
        <end position="93"/>
    </location>
</feature>
<dbReference type="AlphaFoldDB" id="C7Z510"/>
<evidence type="ECO:0000313" key="3">
    <source>
        <dbReference type="Proteomes" id="UP000005206"/>
    </source>
</evidence>
<dbReference type="VEuPathDB" id="FungiDB:NECHADRAFT_76708"/>
<evidence type="ECO:0000313" key="2">
    <source>
        <dbReference type="EMBL" id="EEU40438.1"/>
    </source>
</evidence>
<dbReference type="InParanoid" id="C7Z510"/>
<dbReference type="EMBL" id="GG698910">
    <property type="protein sequence ID" value="EEU40438.1"/>
    <property type="molecule type" value="Genomic_DNA"/>
</dbReference>
<sequence length="463" mass="51899">MNGINEICQGKLFCLYGGVASMDLLDNECQLLAVPDSVNTDSWKITQNRRSRISLTSLLQQANAPQESRPGSPSNRPCPRPRPRPQNPPPPAYALPIRAAVPPVVPCEARAAQPRTKDATQRDRREAAIRSAQEAEQAALEELEREDEELRARGIQGWSRTKRGPNGELLVRSQQLFGLEIGSEGPSEIRICITRVKNGKRESKTIALNDLPEPTQPPDDQDTRNIEMLNDVFSASAPHTDTIRIFPNAIGMWCRGENKQWRPEHIFPEKKEKRGDVIAPMSVSEEFLVPGEQTDVRSLTSNGHFIHHHPPPGIGLSWGDWDLYTEWQAHGRSVDKNWVPRGDWKPKVEGEIVFVADNEDPSGEEIIVDRVPVRPDYRATQRNIEGPTSSEGEPRDGHEEARQLEEVVEGKEVKEVEAKEVGVEVAQTRSIEAGAKEEEINVGVIEEEEVEDEETFIKLPHGR</sequence>
<feature type="region of interest" description="Disordered" evidence="1">
    <location>
        <begin position="59"/>
        <end position="95"/>
    </location>
</feature>
<feature type="compositionally biased region" description="Polar residues" evidence="1">
    <location>
        <begin position="380"/>
        <end position="391"/>
    </location>
</feature>
<dbReference type="HOGENOM" id="CLU_590644_0_0_1"/>
<proteinExistence type="predicted"/>
<accession>C7Z510</accession>
<feature type="compositionally biased region" description="Basic and acidic residues" evidence="1">
    <location>
        <begin position="115"/>
        <end position="128"/>
    </location>
</feature>
<dbReference type="GeneID" id="9678538"/>
<feature type="region of interest" description="Disordered" evidence="1">
    <location>
        <begin position="109"/>
        <end position="136"/>
    </location>
</feature>
<dbReference type="KEGG" id="nhe:NECHADRAFT_76708"/>
<dbReference type="RefSeq" id="XP_003046151.1">
    <property type="nucleotide sequence ID" value="XM_003046105.1"/>
</dbReference>
<gene>
    <name evidence="2" type="ORF">NECHADRAFT_76708</name>
</gene>
<organism evidence="2 3">
    <name type="scientific">Fusarium vanettenii (strain ATCC MYA-4622 / CBS 123669 / FGSC 9596 / NRRL 45880 / 77-13-4)</name>
    <name type="common">Fusarium solani subsp. pisi</name>
    <dbReference type="NCBI Taxonomy" id="660122"/>
    <lineage>
        <taxon>Eukaryota</taxon>
        <taxon>Fungi</taxon>
        <taxon>Dikarya</taxon>
        <taxon>Ascomycota</taxon>
        <taxon>Pezizomycotina</taxon>
        <taxon>Sordariomycetes</taxon>
        <taxon>Hypocreomycetidae</taxon>
        <taxon>Hypocreales</taxon>
        <taxon>Nectriaceae</taxon>
        <taxon>Fusarium</taxon>
        <taxon>Fusarium solani species complex</taxon>
        <taxon>Fusarium vanettenii</taxon>
    </lineage>
</organism>
<dbReference type="Proteomes" id="UP000005206">
    <property type="component" value="Chromosome 2"/>
</dbReference>
<dbReference type="OrthoDB" id="4743586at2759"/>
<name>C7Z510_FUSV7</name>
<keyword evidence="3" id="KW-1185">Reference proteome</keyword>
<dbReference type="STRING" id="660122.C7Z510"/>
<reference evidence="2 3" key="1">
    <citation type="journal article" date="2009" name="PLoS Genet.">
        <title>The genome of Nectria haematococca: contribution of supernumerary chromosomes to gene expansion.</title>
        <authorList>
            <person name="Coleman J.J."/>
            <person name="Rounsley S.D."/>
            <person name="Rodriguez-Carres M."/>
            <person name="Kuo A."/>
            <person name="Wasmann C.C."/>
            <person name="Grimwood J."/>
            <person name="Schmutz J."/>
            <person name="Taga M."/>
            <person name="White G.J."/>
            <person name="Zhou S."/>
            <person name="Schwartz D.C."/>
            <person name="Freitag M."/>
            <person name="Ma L.J."/>
            <person name="Danchin E.G."/>
            <person name="Henrissat B."/>
            <person name="Coutinho P.M."/>
            <person name="Nelson D.R."/>
            <person name="Straney D."/>
            <person name="Napoli C.A."/>
            <person name="Barker B.M."/>
            <person name="Gribskov M."/>
            <person name="Rep M."/>
            <person name="Kroken S."/>
            <person name="Molnar I."/>
            <person name="Rensing C."/>
            <person name="Kennell J.C."/>
            <person name="Zamora J."/>
            <person name="Farman M.L."/>
            <person name="Selker E.U."/>
            <person name="Salamov A."/>
            <person name="Shapiro H."/>
            <person name="Pangilinan J."/>
            <person name="Lindquist E."/>
            <person name="Lamers C."/>
            <person name="Grigoriev I.V."/>
            <person name="Geiser D.M."/>
            <person name="Covert S.F."/>
            <person name="Temporini E."/>
            <person name="Vanetten H.D."/>
        </authorList>
    </citation>
    <scope>NUCLEOTIDE SEQUENCE [LARGE SCALE GENOMIC DNA]</scope>
    <source>
        <strain evidence="3">ATCC MYA-4622 / CBS 123669 / FGSC 9596 / NRRL 45880 / 77-13-4</strain>
    </source>
</reference>
<protein>
    <submittedName>
        <fullName evidence="2">Uncharacterized protein</fullName>
    </submittedName>
</protein>
<evidence type="ECO:0000256" key="1">
    <source>
        <dbReference type="SAM" id="MobiDB-lite"/>
    </source>
</evidence>
<feature type="compositionally biased region" description="Basic and acidic residues" evidence="1">
    <location>
        <begin position="392"/>
        <end position="406"/>
    </location>
</feature>
<feature type="region of interest" description="Disordered" evidence="1">
    <location>
        <begin position="378"/>
        <end position="406"/>
    </location>
</feature>